<accession>A0A0H2R3R9</accession>
<reference evidence="1 2" key="1">
    <citation type="submission" date="2015-04" db="EMBL/GenBank/DDBJ databases">
        <title>Complete genome sequence of Schizopora paradoxa KUC8140, a cosmopolitan wood degrader in East Asia.</title>
        <authorList>
            <consortium name="DOE Joint Genome Institute"/>
            <person name="Min B."/>
            <person name="Park H."/>
            <person name="Jang Y."/>
            <person name="Kim J.-J."/>
            <person name="Kim K.H."/>
            <person name="Pangilinan J."/>
            <person name="Lipzen A."/>
            <person name="Riley R."/>
            <person name="Grigoriev I.V."/>
            <person name="Spatafora J.W."/>
            <person name="Choi I.-G."/>
        </authorList>
    </citation>
    <scope>NUCLEOTIDE SEQUENCE [LARGE SCALE GENOMIC DNA]</scope>
    <source>
        <strain evidence="1 2">KUC8140</strain>
    </source>
</reference>
<protein>
    <submittedName>
        <fullName evidence="1">Uncharacterized protein</fullName>
    </submittedName>
</protein>
<sequence length="214" mass="24518">MGGWATLAKAKDRVFKRSAPPEQMNRPLMGQCYELPSNDSTFLGAPGVYSRSQNKGQQNYSAQNYGENSIYSDFNRLQEEQVYEQDLRNLISVFKAWMNWAFDAFQPNDDVKADEKFCRAVQTAKGYFDSIIKLPEENPAAGRMKNLFDEVESQRQAVDFLSRVESVLSQRIMQRTTYNTPTYLPERADIINEIKAYKVQSYGSRIPAPIGLPR</sequence>
<dbReference type="EMBL" id="KQ086249">
    <property type="protein sequence ID" value="KLO05982.1"/>
    <property type="molecule type" value="Genomic_DNA"/>
</dbReference>
<dbReference type="Proteomes" id="UP000053477">
    <property type="component" value="Unassembled WGS sequence"/>
</dbReference>
<dbReference type="AlphaFoldDB" id="A0A0H2R3R9"/>
<organism evidence="1 2">
    <name type="scientific">Schizopora paradoxa</name>
    <dbReference type="NCBI Taxonomy" id="27342"/>
    <lineage>
        <taxon>Eukaryota</taxon>
        <taxon>Fungi</taxon>
        <taxon>Dikarya</taxon>
        <taxon>Basidiomycota</taxon>
        <taxon>Agaricomycotina</taxon>
        <taxon>Agaricomycetes</taxon>
        <taxon>Hymenochaetales</taxon>
        <taxon>Schizoporaceae</taxon>
        <taxon>Schizopora</taxon>
    </lineage>
</organism>
<keyword evidence="2" id="KW-1185">Reference proteome</keyword>
<evidence type="ECO:0000313" key="2">
    <source>
        <dbReference type="Proteomes" id="UP000053477"/>
    </source>
</evidence>
<evidence type="ECO:0000313" key="1">
    <source>
        <dbReference type="EMBL" id="KLO05982.1"/>
    </source>
</evidence>
<gene>
    <name evidence="1" type="ORF">SCHPADRAFT_946469</name>
</gene>
<dbReference type="InParanoid" id="A0A0H2R3R9"/>
<proteinExistence type="predicted"/>
<name>A0A0H2R3R9_9AGAM</name>